<dbReference type="Proteomes" id="UP000075663">
    <property type="component" value="Unassembled WGS sequence"/>
</dbReference>
<protein>
    <submittedName>
        <fullName evidence="1">Uncharacterized protein</fullName>
    </submittedName>
</protein>
<organism evidence="1 2">
    <name type="scientific">Roseivirga seohaensis</name>
    <dbReference type="NCBI Taxonomy" id="1914963"/>
    <lineage>
        <taxon>Bacteria</taxon>
        <taxon>Pseudomonadati</taxon>
        <taxon>Bacteroidota</taxon>
        <taxon>Cytophagia</taxon>
        <taxon>Cytophagales</taxon>
        <taxon>Roseivirgaceae</taxon>
        <taxon>Roseivirga</taxon>
    </lineage>
</organism>
<evidence type="ECO:0000313" key="1">
    <source>
        <dbReference type="EMBL" id="KYG85619.1"/>
    </source>
</evidence>
<name>A0A150Y3J9_9BACT</name>
<dbReference type="PROSITE" id="PS51257">
    <property type="entry name" value="PROKAR_LIPOPROTEIN"/>
    <property type="match status" value="1"/>
</dbReference>
<gene>
    <name evidence="1" type="ORF">AWW67_14695</name>
</gene>
<proteinExistence type="predicted"/>
<evidence type="ECO:0000313" key="2">
    <source>
        <dbReference type="Proteomes" id="UP000075663"/>
    </source>
</evidence>
<accession>A0A150Y3J9</accession>
<reference evidence="1 2" key="1">
    <citation type="submission" date="2016-01" db="EMBL/GenBank/DDBJ databases">
        <title>Genome sequencing of Roseivirga seohaensis SW-152.</title>
        <authorList>
            <person name="Selvaratnam C."/>
            <person name="Thevarajoo S."/>
            <person name="Goh K.M."/>
            <person name="Ee R."/>
            <person name="Chan K.-G."/>
            <person name="Chong C.S."/>
        </authorList>
    </citation>
    <scope>NUCLEOTIDE SEQUENCE [LARGE SCALE GENOMIC DNA]</scope>
    <source>
        <strain evidence="1 2">SW-152</strain>
    </source>
</reference>
<sequence>MKYLASIFLFALFSCSGKTDNCTDLSALPNEGRDIDYVIIIPIEDGCSSCVLEAKSFVINNSEAENLGVFLWSRTHKLKGAIKNAEFNEIDFVQPIVGDDFENMPFPILMNVSQSECQSITLDASNIKTELLNLQMNLKGL</sequence>
<dbReference type="EMBL" id="LRPB01000002">
    <property type="protein sequence ID" value="KYG85619.1"/>
    <property type="molecule type" value="Genomic_DNA"/>
</dbReference>
<comment type="caution">
    <text evidence="1">The sequence shown here is derived from an EMBL/GenBank/DDBJ whole genome shotgun (WGS) entry which is preliminary data.</text>
</comment>
<dbReference type="STRING" id="1914963.AWW67_14695"/>
<dbReference type="RefSeq" id="WP_062299780.1">
    <property type="nucleotide sequence ID" value="NZ_LRPB01000002.1"/>
</dbReference>
<dbReference type="AlphaFoldDB" id="A0A150Y3J9"/>